<dbReference type="SUPFAM" id="SSF144217">
    <property type="entry name" value="CSL zinc finger"/>
    <property type="match status" value="1"/>
</dbReference>
<organism evidence="2 3">
    <name type="scientific">Thermoactinomyces mirandus</name>
    <dbReference type="NCBI Taxonomy" id="2756294"/>
    <lineage>
        <taxon>Bacteria</taxon>
        <taxon>Bacillati</taxon>
        <taxon>Bacillota</taxon>
        <taxon>Bacilli</taxon>
        <taxon>Bacillales</taxon>
        <taxon>Thermoactinomycetaceae</taxon>
        <taxon>Thermoactinomyces</taxon>
    </lineage>
</organism>
<dbReference type="EMBL" id="JACEOL010000002">
    <property type="protein sequence ID" value="MBA4600897.1"/>
    <property type="molecule type" value="Genomic_DNA"/>
</dbReference>
<dbReference type="NCBIfam" id="NF045650">
    <property type="entry name" value="CD1247_Nterm"/>
    <property type="match status" value="1"/>
</dbReference>
<evidence type="ECO:0008006" key="4">
    <source>
        <dbReference type="Google" id="ProtNLM"/>
    </source>
</evidence>
<gene>
    <name evidence="2" type="ORF">H2C83_00865</name>
</gene>
<reference evidence="2 3" key="1">
    <citation type="submission" date="2020-07" db="EMBL/GenBank/DDBJ databases">
        <title>Thermoactinomyces phylogeny.</title>
        <authorList>
            <person name="Dunlap C."/>
        </authorList>
    </citation>
    <scope>NUCLEOTIDE SEQUENCE [LARGE SCALE GENOMIC DNA]</scope>
    <source>
        <strain evidence="2 3">AMNI-1</strain>
    </source>
</reference>
<dbReference type="AlphaFoldDB" id="A0A7W1XPI0"/>
<keyword evidence="1" id="KW-0175">Coiled coil</keyword>
<accession>A0A7W1XPI0</accession>
<evidence type="ECO:0000313" key="3">
    <source>
        <dbReference type="Proteomes" id="UP000538292"/>
    </source>
</evidence>
<name>A0A7W1XPI0_9BACL</name>
<dbReference type="RefSeq" id="WP_181736829.1">
    <property type="nucleotide sequence ID" value="NZ_JACEOL010000002.1"/>
</dbReference>
<evidence type="ECO:0000313" key="2">
    <source>
        <dbReference type="EMBL" id="MBA4600897.1"/>
    </source>
</evidence>
<dbReference type="InterPro" id="IPR036671">
    <property type="entry name" value="DPH_MB_sf"/>
</dbReference>
<dbReference type="Gene3D" id="2.20.28.160">
    <property type="match status" value="1"/>
</dbReference>
<proteinExistence type="predicted"/>
<sequence>MYERLKRDVSFIQGMLESDVNHHEHVEYKAVQRLLEVTDQLVEVSEQLDRRLSELEEYVEAVDEDLNDVELLVYDDEEDEDDEDDWLVAVTCPDCGEEVLVDEEDFEDDSIELLCPKCNTVLEVKDINEDEVDEIILEEA</sequence>
<protein>
    <recommendedName>
        <fullName evidence="4">AraC family transcriptional regulator</fullName>
    </recommendedName>
</protein>
<dbReference type="InterPro" id="IPR054688">
    <property type="entry name" value="CD1247_N"/>
</dbReference>
<dbReference type="Proteomes" id="UP000538292">
    <property type="component" value="Unassembled WGS sequence"/>
</dbReference>
<evidence type="ECO:0000256" key="1">
    <source>
        <dbReference type="SAM" id="Coils"/>
    </source>
</evidence>
<comment type="caution">
    <text evidence="2">The sequence shown here is derived from an EMBL/GenBank/DDBJ whole genome shotgun (WGS) entry which is preliminary data.</text>
</comment>
<keyword evidence="3" id="KW-1185">Reference proteome</keyword>
<feature type="coiled-coil region" evidence="1">
    <location>
        <begin position="45"/>
        <end position="72"/>
    </location>
</feature>